<dbReference type="RefSeq" id="WP_249331501.1">
    <property type="nucleotide sequence ID" value="NZ_JACRSY010000003.1"/>
</dbReference>
<dbReference type="AlphaFoldDB" id="A0A926ECM3"/>
<evidence type="ECO:0000313" key="2">
    <source>
        <dbReference type="EMBL" id="MBC8578516.1"/>
    </source>
</evidence>
<dbReference type="EMBL" id="JACRSY010000003">
    <property type="protein sequence ID" value="MBC8578516.1"/>
    <property type="molecule type" value="Genomic_DNA"/>
</dbReference>
<accession>A0A926ECM3</accession>
<name>A0A926ECM3_9FIRM</name>
<proteinExistence type="predicted"/>
<dbReference type="Gene3D" id="1.20.5.1180">
    <property type="entry name" value="Geminin coiled-coil domain"/>
    <property type="match status" value="1"/>
</dbReference>
<reference evidence="2" key="1">
    <citation type="submission" date="2020-08" db="EMBL/GenBank/DDBJ databases">
        <title>Genome public.</title>
        <authorList>
            <person name="Liu C."/>
            <person name="Sun Q."/>
        </authorList>
    </citation>
    <scope>NUCLEOTIDE SEQUENCE</scope>
    <source>
        <strain evidence="2">NSJ-12</strain>
    </source>
</reference>
<organism evidence="2 3">
    <name type="scientific">Zhenhengia yiwuensis</name>
    <dbReference type="NCBI Taxonomy" id="2763666"/>
    <lineage>
        <taxon>Bacteria</taxon>
        <taxon>Bacillati</taxon>
        <taxon>Bacillota</taxon>
        <taxon>Clostridia</taxon>
        <taxon>Lachnospirales</taxon>
        <taxon>Lachnospiraceae</taxon>
        <taxon>Zhenhengia</taxon>
    </lineage>
</organism>
<keyword evidence="1" id="KW-0175">Coiled coil</keyword>
<keyword evidence="3" id="KW-1185">Reference proteome</keyword>
<evidence type="ECO:0000313" key="3">
    <source>
        <dbReference type="Proteomes" id="UP000655830"/>
    </source>
</evidence>
<sequence>MMQKHSYSKKKKKLRKKRLRKIAITLFGLSSIAFALIGGKTYWLNAKVHATQKALTRITQEKTELKQQVEALDAEIKHLKTESEKLQMVLWRFDPVIIPESMKN</sequence>
<evidence type="ECO:0000256" key="1">
    <source>
        <dbReference type="SAM" id="Coils"/>
    </source>
</evidence>
<dbReference type="Proteomes" id="UP000655830">
    <property type="component" value="Unassembled WGS sequence"/>
</dbReference>
<comment type="caution">
    <text evidence="2">The sequence shown here is derived from an EMBL/GenBank/DDBJ whole genome shotgun (WGS) entry which is preliminary data.</text>
</comment>
<feature type="coiled-coil region" evidence="1">
    <location>
        <begin position="48"/>
        <end position="89"/>
    </location>
</feature>
<gene>
    <name evidence="2" type="ORF">H8718_03070</name>
</gene>
<protein>
    <submittedName>
        <fullName evidence="2">Uncharacterized protein</fullName>
    </submittedName>
</protein>